<evidence type="ECO:0000313" key="1">
    <source>
        <dbReference type="EMBL" id="CAG8637732.1"/>
    </source>
</evidence>
<keyword evidence="2" id="KW-1185">Reference proteome</keyword>
<dbReference type="SUPFAM" id="SSF49562">
    <property type="entry name" value="C2 domain (Calcium/lipid-binding domain, CaLB)"/>
    <property type="match status" value="1"/>
</dbReference>
<protein>
    <submittedName>
        <fullName evidence="1">2394_t:CDS:1</fullName>
    </submittedName>
</protein>
<feature type="non-terminal residue" evidence="1">
    <location>
        <position position="1"/>
    </location>
</feature>
<sequence length="210" mass="24646">SRIFLTYDIDQPRMEERRTTITKGTDALWDEETQFAVFQRCRTSITFRLVRRGLFGMMTPIGKGEYPLRNLQSCVNHEVEIPLFDMMLGHIPDTVTDDTSSQVCGRLRFTLHFYPGFAPIHEREIERSLTGVEASILKNNLARTIEQESVSVPEDEEAFHVGKERRLHKIHRKKYIRQLQFVSDEMMDKLHAVTGQKNWDDYREVVEREA</sequence>
<comment type="caution">
    <text evidence="1">The sequence shown here is derived from an EMBL/GenBank/DDBJ whole genome shotgun (WGS) entry which is preliminary data.</text>
</comment>
<accession>A0A9N9DJM4</accession>
<reference evidence="1" key="1">
    <citation type="submission" date="2021-06" db="EMBL/GenBank/DDBJ databases">
        <authorList>
            <person name="Kallberg Y."/>
            <person name="Tangrot J."/>
            <person name="Rosling A."/>
        </authorList>
    </citation>
    <scope>NUCLEOTIDE SEQUENCE</scope>
    <source>
        <strain evidence="1">IA702</strain>
    </source>
</reference>
<proteinExistence type="predicted"/>
<organism evidence="1 2">
    <name type="scientific">Paraglomus occultum</name>
    <dbReference type="NCBI Taxonomy" id="144539"/>
    <lineage>
        <taxon>Eukaryota</taxon>
        <taxon>Fungi</taxon>
        <taxon>Fungi incertae sedis</taxon>
        <taxon>Mucoromycota</taxon>
        <taxon>Glomeromycotina</taxon>
        <taxon>Glomeromycetes</taxon>
        <taxon>Paraglomerales</taxon>
        <taxon>Paraglomeraceae</taxon>
        <taxon>Paraglomus</taxon>
    </lineage>
</organism>
<dbReference type="Proteomes" id="UP000789572">
    <property type="component" value="Unassembled WGS sequence"/>
</dbReference>
<name>A0A9N9DJM4_9GLOM</name>
<dbReference type="EMBL" id="CAJVPJ010003271">
    <property type="protein sequence ID" value="CAG8637732.1"/>
    <property type="molecule type" value="Genomic_DNA"/>
</dbReference>
<dbReference type="InterPro" id="IPR035892">
    <property type="entry name" value="C2_domain_sf"/>
</dbReference>
<evidence type="ECO:0000313" key="2">
    <source>
        <dbReference type="Proteomes" id="UP000789572"/>
    </source>
</evidence>
<dbReference type="OrthoDB" id="419768at2759"/>
<dbReference type="Gene3D" id="2.60.40.150">
    <property type="entry name" value="C2 domain"/>
    <property type="match status" value="1"/>
</dbReference>
<gene>
    <name evidence="1" type="ORF">POCULU_LOCUS9249</name>
</gene>
<dbReference type="AlphaFoldDB" id="A0A9N9DJM4"/>